<organism evidence="2">
    <name type="scientific">uncultured Desulfobacterium sp</name>
    <dbReference type="NCBI Taxonomy" id="201089"/>
    <lineage>
        <taxon>Bacteria</taxon>
        <taxon>Pseudomonadati</taxon>
        <taxon>Thermodesulfobacteriota</taxon>
        <taxon>Desulfobacteria</taxon>
        <taxon>Desulfobacterales</taxon>
        <taxon>Desulfobacteriaceae</taxon>
        <taxon>Desulfobacterium</taxon>
        <taxon>environmental samples</taxon>
    </lineage>
</organism>
<keyword evidence="1" id="KW-0812">Transmembrane</keyword>
<proteinExistence type="predicted"/>
<name>A0A445MSP7_9BACT</name>
<gene>
    <name evidence="2" type="ORF">PITCH_A1380034</name>
</gene>
<accession>A0A445MSP7</accession>
<evidence type="ECO:0000313" key="2">
    <source>
        <dbReference type="EMBL" id="SPD72486.1"/>
    </source>
</evidence>
<evidence type="ECO:0000256" key="1">
    <source>
        <dbReference type="SAM" id="Phobius"/>
    </source>
</evidence>
<dbReference type="AlphaFoldDB" id="A0A445MSP7"/>
<keyword evidence="1" id="KW-1133">Transmembrane helix</keyword>
<protein>
    <submittedName>
        <fullName evidence="2">Uncharacterized protein</fullName>
    </submittedName>
</protein>
<feature type="transmembrane region" description="Helical" evidence="1">
    <location>
        <begin position="35"/>
        <end position="54"/>
    </location>
</feature>
<sequence>MAIITTLRVRLKPLKTVSWGHNDPLPKKLDSRGSCWFIVADIVFILSGLEMATISRG</sequence>
<reference evidence="2" key="1">
    <citation type="submission" date="2018-01" db="EMBL/GenBank/DDBJ databases">
        <authorList>
            <person name="Regsiter A."/>
            <person name="William W."/>
        </authorList>
    </citation>
    <scope>NUCLEOTIDE SEQUENCE</scope>
    <source>
        <strain evidence="2">TRIP AH-1</strain>
    </source>
</reference>
<keyword evidence="1" id="KW-0472">Membrane</keyword>
<dbReference type="EMBL" id="OJIN01000044">
    <property type="protein sequence ID" value="SPD72486.1"/>
    <property type="molecule type" value="Genomic_DNA"/>
</dbReference>